<evidence type="ECO:0000256" key="1">
    <source>
        <dbReference type="SAM" id="Coils"/>
    </source>
</evidence>
<sequence>MALINKNGLTPSQVTIQKELLDRFNALETQNAALEAHITELMKEIKVFQRDTDRSCSQTIETIKSERKDLSDDIFNSEIRIKSNVDERQWVLKMLLSFLIALLFLNIGFTYSVNKTARNALDGVYMINNLLRGDTSFWYDADNHQLYVRSREDTGQ</sequence>
<dbReference type="GeneID" id="83054357"/>
<dbReference type="AlphaFoldDB" id="A0A833CD39"/>
<gene>
    <name evidence="3" type="ORF">F8R14_00130</name>
</gene>
<keyword evidence="1" id="KW-0175">Coiled coil</keyword>
<feature type="coiled-coil region" evidence="1">
    <location>
        <begin position="17"/>
        <end position="51"/>
    </location>
</feature>
<dbReference type="Proteomes" id="UP000434554">
    <property type="component" value="Unassembled WGS sequence"/>
</dbReference>
<keyword evidence="2" id="KW-1133">Transmembrane helix</keyword>
<evidence type="ECO:0000313" key="4">
    <source>
        <dbReference type="Proteomes" id="UP000434554"/>
    </source>
</evidence>
<evidence type="ECO:0000256" key="2">
    <source>
        <dbReference type="SAM" id="Phobius"/>
    </source>
</evidence>
<dbReference type="RefSeq" id="WP_006555626.1">
    <property type="nucleotide sequence ID" value="NZ_CALMIE010000230.1"/>
</dbReference>
<reference evidence="3 4" key="1">
    <citation type="submission" date="2019-09" db="EMBL/GenBank/DDBJ databases">
        <title>Draft genome sequence of 3 type strains from the CCUG.</title>
        <authorList>
            <person name="Pineiro-Iglesias B."/>
            <person name="Tunovic T."/>
            <person name="Unosson C."/>
            <person name="Inganas E."/>
            <person name="Ohlen M."/>
            <person name="Cardew S."/>
            <person name="Jensie-Markopoulos S."/>
            <person name="Salva-Serra F."/>
            <person name="Jaen-Luchoro D."/>
            <person name="Karlsson R."/>
            <person name="Svensson-Stadler L."/>
            <person name="Chun J."/>
            <person name="Moore E."/>
        </authorList>
    </citation>
    <scope>NUCLEOTIDE SEQUENCE [LARGE SCALE GENOMIC DNA]</scope>
    <source>
        <strain evidence="3 4">CCUG 65427</strain>
    </source>
</reference>
<keyword evidence="2" id="KW-0472">Membrane</keyword>
<name>A0A833CD39_9FIRM</name>
<proteinExistence type="predicted"/>
<protein>
    <submittedName>
        <fullName evidence="3">Uncharacterized protein</fullName>
    </submittedName>
</protein>
<accession>A0A833CD39</accession>
<organism evidence="3 4">
    <name type="scientific">Veillonella seminalis</name>
    <dbReference type="NCBI Taxonomy" id="1502943"/>
    <lineage>
        <taxon>Bacteria</taxon>
        <taxon>Bacillati</taxon>
        <taxon>Bacillota</taxon>
        <taxon>Negativicutes</taxon>
        <taxon>Veillonellales</taxon>
        <taxon>Veillonellaceae</taxon>
        <taxon>Veillonella</taxon>
    </lineage>
</organism>
<evidence type="ECO:0000313" key="3">
    <source>
        <dbReference type="EMBL" id="KAB1479724.1"/>
    </source>
</evidence>
<dbReference type="EMBL" id="WBKH01000001">
    <property type="protein sequence ID" value="KAB1479724.1"/>
    <property type="molecule type" value="Genomic_DNA"/>
</dbReference>
<comment type="caution">
    <text evidence="3">The sequence shown here is derived from an EMBL/GenBank/DDBJ whole genome shotgun (WGS) entry which is preliminary data.</text>
</comment>
<keyword evidence="2" id="KW-0812">Transmembrane</keyword>
<feature type="transmembrane region" description="Helical" evidence="2">
    <location>
        <begin position="90"/>
        <end position="111"/>
    </location>
</feature>